<accession>A0ABS6EQW9</accession>
<comment type="caution">
    <text evidence="2">The sequence shown here is derived from an EMBL/GenBank/DDBJ whole genome shotgun (WGS) entry which is preliminary data.</text>
</comment>
<keyword evidence="1" id="KW-0472">Membrane</keyword>
<dbReference type="EMBL" id="JAHLQI010000002">
    <property type="protein sequence ID" value="MBU5490058.1"/>
    <property type="molecule type" value="Genomic_DNA"/>
</dbReference>
<gene>
    <name evidence="2" type="ORF">KQI75_05400</name>
</gene>
<sequence>MRLWRKNLLMVGFVFVAAAVITAVVFSQFDILNYTAEGVIPIVLEVIAAICFAVFAITRPYTENWFPRTLAAIVAAGIPAFVWYAIWFVD</sequence>
<keyword evidence="3" id="KW-1185">Reference proteome</keyword>
<dbReference type="RefSeq" id="WP_216469705.1">
    <property type="nucleotide sequence ID" value="NZ_JAHLQI010000002.1"/>
</dbReference>
<dbReference type="Proteomes" id="UP000783588">
    <property type="component" value="Unassembled WGS sequence"/>
</dbReference>
<organism evidence="2 3">
    <name type="scientific">Butyricicoccus intestinisimiae</name>
    <dbReference type="NCBI Taxonomy" id="2841509"/>
    <lineage>
        <taxon>Bacteria</taxon>
        <taxon>Bacillati</taxon>
        <taxon>Bacillota</taxon>
        <taxon>Clostridia</taxon>
        <taxon>Eubacteriales</taxon>
        <taxon>Butyricicoccaceae</taxon>
        <taxon>Butyricicoccus</taxon>
    </lineage>
</organism>
<proteinExistence type="predicted"/>
<reference evidence="2 3" key="1">
    <citation type="submission" date="2021-06" db="EMBL/GenBank/DDBJ databases">
        <authorList>
            <person name="Sun Q."/>
            <person name="Li D."/>
        </authorList>
    </citation>
    <scope>NUCLEOTIDE SEQUENCE [LARGE SCALE GENOMIC DNA]</scope>
    <source>
        <strain evidence="2 3">MSJd-7</strain>
    </source>
</reference>
<keyword evidence="1" id="KW-0812">Transmembrane</keyword>
<evidence type="ECO:0000313" key="3">
    <source>
        <dbReference type="Proteomes" id="UP000783588"/>
    </source>
</evidence>
<feature type="transmembrane region" description="Helical" evidence="1">
    <location>
        <begin position="7"/>
        <end position="26"/>
    </location>
</feature>
<feature type="transmembrane region" description="Helical" evidence="1">
    <location>
        <begin position="70"/>
        <end position="89"/>
    </location>
</feature>
<name>A0ABS6EQW9_9FIRM</name>
<protein>
    <submittedName>
        <fullName evidence="2">Uncharacterized protein</fullName>
    </submittedName>
</protein>
<keyword evidence="1" id="KW-1133">Transmembrane helix</keyword>
<evidence type="ECO:0000256" key="1">
    <source>
        <dbReference type="SAM" id="Phobius"/>
    </source>
</evidence>
<feature type="transmembrane region" description="Helical" evidence="1">
    <location>
        <begin position="38"/>
        <end position="58"/>
    </location>
</feature>
<evidence type="ECO:0000313" key="2">
    <source>
        <dbReference type="EMBL" id="MBU5490058.1"/>
    </source>
</evidence>